<organism evidence="1 2">
    <name type="scientific">Gossypium darwinii</name>
    <name type="common">Darwin's cotton</name>
    <name type="synonym">Gossypium barbadense var. darwinii</name>
    <dbReference type="NCBI Taxonomy" id="34276"/>
    <lineage>
        <taxon>Eukaryota</taxon>
        <taxon>Viridiplantae</taxon>
        <taxon>Streptophyta</taxon>
        <taxon>Embryophyta</taxon>
        <taxon>Tracheophyta</taxon>
        <taxon>Spermatophyta</taxon>
        <taxon>Magnoliopsida</taxon>
        <taxon>eudicotyledons</taxon>
        <taxon>Gunneridae</taxon>
        <taxon>Pentapetalae</taxon>
        <taxon>rosids</taxon>
        <taxon>malvids</taxon>
        <taxon>Malvales</taxon>
        <taxon>Malvaceae</taxon>
        <taxon>Malvoideae</taxon>
        <taxon>Gossypium</taxon>
    </lineage>
</organism>
<proteinExistence type="predicted"/>
<evidence type="ECO:0000313" key="2">
    <source>
        <dbReference type="Proteomes" id="UP000323506"/>
    </source>
</evidence>
<dbReference type="EMBL" id="CM017692">
    <property type="protein sequence ID" value="TYH20257.1"/>
    <property type="molecule type" value="Genomic_DNA"/>
</dbReference>
<dbReference type="AlphaFoldDB" id="A0A5D2GQP3"/>
<name>A0A5D2GQP3_GOSDA</name>
<dbReference type="Proteomes" id="UP000323506">
    <property type="component" value="Chromosome A05"/>
</dbReference>
<keyword evidence="2" id="KW-1185">Reference proteome</keyword>
<gene>
    <name evidence="1" type="ORF">ES288_A05G417100v1</name>
</gene>
<accession>A0A5D2GQP3</accession>
<evidence type="ECO:0000313" key="1">
    <source>
        <dbReference type="EMBL" id="TYH20257.1"/>
    </source>
</evidence>
<protein>
    <submittedName>
        <fullName evidence="1">Uncharacterized protein</fullName>
    </submittedName>
</protein>
<sequence>MTELVTLKQHGTVGQFHDGFFSLLNQLYLHESYALSIFINNLKTEIGQYLRLFKPQTLVEGYNLAWQVKNIVLGPVKKGFTVGSASSSSRPLFPISRGQQGTWNSPLAGGW</sequence>
<reference evidence="1 2" key="1">
    <citation type="submission" date="2019-06" db="EMBL/GenBank/DDBJ databases">
        <title>WGS assembly of Gossypium darwinii.</title>
        <authorList>
            <person name="Chen Z.J."/>
            <person name="Sreedasyam A."/>
            <person name="Ando A."/>
            <person name="Song Q."/>
            <person name="De L."/>
            <person name="Hulse-Kemp A."/>
            <person name="Ding M."/>
            <person name="Ye W."/>
            <person name="Kirkbride R."/>
            <person name="Jenkins J."/>
            <person name="Plott C."/>
            <person name="Lovell J."/>
            <person name="Lin Y.-M."/>
            <person name="Vaughn R."/>
            <person name="Liu B."/>
            <person name="Li W."/>
            <person name="Simpson S."/>
            <person name="Scheffler B."/>
            <person name="Saski C."/>
            <person name="Grover C."/>
            <person name="Hu G."/>
            <person name="Conover J."/>
            <person name="Carlson J."/>
            <person name="Shu S."/>
            <person name="Boston L."/>
            <person name="Williams M."/>
            <person name="Peterson D."/>
            <person name="Mcgee K."/>
            <person name="Jones D."/>
            <person name="Wendel J."/>
            <person name="Stelly D."/>
            <person name="Grimwood J."/>
            <person name="Schmutz J."/>
        </authorList>
    </citation>
    <scope>NUCLEOTIDE SEQUENCE [LARGE SCALE GENOMIC DNA]</scope>
    <source>
        <strain evidence="1">1808015.09</strain>
    </source>
</reference>